<evidence type="ECO:0000313" key="4">
    <source>
        <dbReference type="Proteomes" id="UP001162030"/>
    </source>
</evidence>
<proteinExistence type="predicted"/>
<feature type="coiled-coil region" evidence="1">
    <location>
        <begin position="58"/>
        <end position="92"/>
    </location>
</feature>
<keyword evidence="2" id="KW-0812">Transmembrane</keyword>
<dbReference type="PIRSF" id="PIRSF016482">
    <property type="entry name" value="PilO"/>
    <property type="match status" value="1"/>
</dbReference>
<dbReference type="Gene3D" id="3.30.70.60">
    <property type="match status" value="1"/>
</dbReference>
<dbReference type="PANTHER" id="PTHR39555:SF1">
    <property type="entry name" value="TYPE IV PILUS INNER MEMBRANE COMPONENT PILO"/>
    <property type="match status" value="1"/>
</dbReference>
<accession>A0ABN8X7D7</accession>
<dbReference type="InterPro" id="IPR007445">
    <property type="entry name" value="PilO"/>
</dbReference>
<gene>
    <name evidence="3" type="primary">pilO</name>
    <name evidence="3" type="ORF">MSZNOR_3820</name>
</gene>
<protein>
    <submittedName>
        <fullName evidence="3">Type IV pilus inner membrane component PilO</fullName>
    </submittedName>
</protein>
<organism evidence="3 4">
    <name type="scientific">Methylocaldum szegediense</name>
    <dbReference type="NCBI Taxonomy" id="73780"/>
    <lineage>
        <taxon>Bacteria</taxon>
        <taxon>Pseudomonadati</taxon>
        <taxon>Pseudomonadota</taxon>
        <taxon>Gammaproteobacteria</taxon>
        <taxon>Methylococcales</taxon>
        <taxon>Methylococcaceae</taxon>
        <taxon>Methylocaldum</taxon>
    </lineage>
</organism>
<evidence type="ECO:0000256" key="2">
    <source>
        <dbReference type="SAM" id="Phobius"/>
    </source>
</evidence>
<evidence type="ECO:0000313" key="3">
    <source>
        <dbReference type="EMBL" id="CAI8919979.1"/>
    </source>
</evidence>
<keyword evidence="2" id="KW-0472">Membrane</keyword>
<feature type="transmembrane region" description="Helical" evidence="2">
    <location>
        <begin position="20"/>
        <end position="39"/>
    </location>
</feature>
<keyword evidence="1" id="KW-0175">Coiled coil</keyword>
<reference evidence="3 4" key="1">
    <citation type="submission" date="2023-03" db="EMBL/GenBank/DDBJ databases">
        <authorList>
            <person name="Pearce D."/>
        </authorList>
    </citation>
    <scope>NUCLEOTIDE SEQUENCE [LARGE SCALE GENOMIC DNA]</scope>
    <source>
        <strain evidence="3">Msz</strain>
    </source>
</reference>
<keyword evidence="2" id="KW-1133">Transmembrane helix</keyword>
<dbReference type="InterPro" id="IPR014717">
    <property type="entry name" value="Transl_elong_EF1B/ribsomal_bS6"/>
</dbReference>
<sequence>MNLSEINWDLENAGAWPLPIKAAIIALLCFILSGLWYYLDTQDQMALLETEERKELELKTKFEQRQQKAANLEEYKAQMAEIEKSFGDLLRQLPDKTQVPELLVDVSQTGLAAGLEFELFKPGAEIAKEFYAELPIEIRVIGDYMEFGAFVSGLASLPRIVTIHNVKIEPHKKDERAKKTAKNPLVMSALVRTYRYLDEGAVPASQIKKSR</sequence>
<dbReference type="Gene3D" id="1.10.287.540">
    <property type="entry name" value="Helix hairpin bin"/>
    <property type="match status" value="1"/>
</dbReference>
<dbReference type="Pfam" id="PF04350">
    <property type="entry name" value="PilO"/>
    <property type="match status" value="1"/>
</dbReference>
<dbReference type="PANTHER" id="PTHR39555">
    <property type="entry name" value="FIMBRIAL ASSEMBLY PROTEIN PILO-LIKE PROTEIN-RELATED"/>
    <property type="match status" value="1"/>
</dbReference>
<keyword evidence="4" id="KW-1185">Reference proteome</keyword>
<dbReference type="EMBL" id="OX458333">
    <property type="protein sequence ID" value="CAI8919979.1"/>
    <property type="molecule type" value="Genomic_DNA"/>
</dbReference>
<dbReference type="Proteomes" id="UP001162030">
    <property type="component" value="Chromosome"/>
</dbReference>
<evidence type="ECO:0000256" key="1">
    <source>
        <dbReference type="SAM" id="Coils"/>
    </source>
</evidence>
<dbReference type="RefSeq" id="WP_026609351.1">
    <property type="nucleotide sequence ID" value="NZ_OX458333.1"/>
</dbReference>
<name>A0ABN8X7D7_9GAMM</name>